<dbReference type="InterPro" id="IPR029063">
    <property type="entry name" value="SAM-dependent_MTases_sf"/>
</dbReference>
<comment type="caution">
    <text evidence="4">The sequence shown here is derived from an EMBL/GenBank/DDBJ whole genome shotgun (WGS) entry which is preliminary data.</text>
</comment>
<dbReference type="InterPro" id="IPR013154">
    <property type="entry name" value="ADH-like_N"/>
</dbReference>
<dbReference type="OrthoDB" id="329835at2759"/>
<dbReference type="GO" id="GO:0016491">
    <property type="term" value="F:oxidoreductase activity"/>
    <property type="evidence" value="ECO:0007669"/>
    <property type="project" value="InterPro"/>
</dbReference>
<dbReference type="SMART" id="SM00829">
    <property type="entry name" value="PKS_ER"/>
    <property type="match status" value="1"/>
</dbReference>
<evidence type="ECO:0000256" key="1">
    <source>
        <dbReference type="ARBA" id="ARBA00022679"/>
    </source>
</evidence>
<protein>
    <submittedName>
        <fullName evidence="4">Beta-ketoacyl synthase</fullName>
    </submittedName>
</protein>
<dbReference type="Pfam" id="PF14765">
    <property type="entry name" value="PS-DH"/>
    <property type="match status" value="1"/>
</dbReference>
<name>A0A8H4IKH8_9PEZI</name>
<evidence type="ECO:0000256" key="2">
    <source>
        <dbReference type="PROSITE-ProRule" id="PRU01363"/>
    </source>
</evidence>
<gene>
    <name evidence="4" type="ORF">GTA08_BOTSDO09491</name>
</gene>
<dbReference type="AlphaFoldDB" id="A0A8H4IKH8"/>
<proteinExistence type="predicted"/>
<evidence type="ECO:0000259" key="3">
    <source>
        <dbReference type="PROSITE" id="PS52019"/>
    </source>
</evidence>
<dbReference type="GO" id="GO:0016740">
    <property type="term" value="F:transferase activity"/>
    <property type="evidence" value="ECO:0007669"/>
    <property type="project" value="UniProtKB-KW"/>
</dbReference>
<organism evidence="4 5">
    <name type="scientific">Botryosphaeria dothidea</name>
    <dbReference type="NCBI Taxonomy" id="55169"/>
    <lineage>
        <taxon>Eukaryota</taxon>
        <taxon>Fungi</taxon>
        <taxon>Dikarya</taxon>
        <taxon>Ascomycota</taxon>
        <taxon>Pezizomycotina</taxon>
        <taxon>Dothideomycetes</taxon>
        <taxon>Dothideomycetes incertae sedis</taxon>
        <taxon>Botryosphaeriales</taxon>
        <taxon>Botryosphaeriaceae</taxon>
        <taxon>Botryosphaeria</taxon>
    </lineage>
</organism>
<evidence type="ECO:0000313" key="4">
    <source>
        <dbReference type="EMBL" id="KAF4302806.1"/>
    </source>
</evidence>
<dbReference type="EMBL" id="WWBZ02000062">
    <property type="protein sequence ID" value="KAF4302806.1"/>
    <property type="molecule type" value="Genomic_DNA"/>
</dbReference>
<dbReference type="Pfam" id="PF08240">
    <property type="entry name" value="ADH_N"/>
    <property type="match status" value="1"/>
</dbReference>
<dbReference type="Proteomes" id="UP000572817">
    <property type="component" value="Unassembled WGS sequence"/>
</dbReference>
<dbReference type="InterPro" id="IPR049900">
    <property type="entry name" value="PKS_mFAS_DH"/>
</dbReference>
<feature type="region of interest" description="C-terminal hotdog fold" evidence="2">
    <location>
        <begin position="98"/>
        <end position="247"/>
    </location>
</feature>
<keyword evidence="5" id="KW-1185">Reference proteome</keyword>
<dbReference type="InterPro" id="IPR042104">
    <property type="entry name" value="PKS_dehydratase_sf"/>
</dbReference>
<dbReference type="Gene3D" id="3.90.180.10">
    <property type="entry name" value="Medium-chain alcohol dehydrogenases, catalytic domain"/>
    <property type="match status" value="2"/>
</dbReference>
<dbReference type="PANTHER" id="PTHR45681:SF6">
    <property type="entry name" value="POLYKETIDE SYNTHASE 37"/>
    <property type="match status" value="1"/>
</dbReference>
<dbReference type="InterPro" id="IPR011032">
    <property type="entry name" value="GroES-like_sf"/>
</dbReference>
<feature type="region of interest" description="N-terminal hotdog fold" evidence="2">
    <location>
        <begin position="1"/>
        <end position="86"/>
    </location>
</feature>
<dbReference type="SUPFAM" id="SSF50129">
    <property type="entry name" value="GroES-like"/>
    <property type="match status" value="1"/>
</dbReference>
<feature type="domain" description="PKS/mFAS DH" evidence="3">
    <location>
        <begin position="1"/>
        <end position="247"/>
    </location>
</feature>
<dbReference type="PROSITE" id="PS52019">
    <property type="entry name" value="PKS_MFAS_DH"/>
    <property type="match status" value="1"/>
</dbReference>
<keyword evidence="1" id="KW-0808">Transferase</keyword>
<dbReference type="Gene3D" id="3.40.50.150">
    <property type="entry name" value="Vaccinia Virus protein VP39"/>
    <property type="match status" value="1"/>
</dbReference>
<evidence type="ECO:0000313" key="5">
    <source>
        <dbReference type="Proteomes" id="UP000572817"/>
    </source>
</evidence>
<sequence length="656" mass="71746">MAIEGVDQITKALATLEGKPEPARPCYRVRNSIYPRALVLEEGKKTDVMLRLTKQGVWYEFEVTSLTGDVWNENCRGLVRIEEAMPTTAPEGVLAPLRHPTPGRLWYKAVEDAGYGFGPLFQKHLQAECVSGQRSSRSTVDLTERPSEYPQSAYPMHPACIDGCLQTCTPALWKGNRSSLDAVLVCPPGSASATGMALASAEYVGVGRREETKNYMTNSTVYDPETGALLFQMSGLRFHKLDTDGGPRAAHKFTWLQWKPDVTFLSQEGLSLVQRHDTYGADLGFATVNEVLDLFVHKKPNLRVAEISLLPSGDTTSIWLDGRSGSTRDGIGGFLFASSDPKTLVMAQERYSAHAVADYQLFEPTKPSGALDVTGPDLDVVILRVVAASLESRAAIEAVRSVLTPGGHVVLFEHRDEAASGGAKVSALLDTRDDFKDSRIIWCEGSQALTHALFATAESKPASPSPMAQRLTSFFYISRVLPNDGVNKAVDEELHGRGFENMLLHEREATIRLRAERVGTIEALHYSEVEEPPLGDNRVEVEIEAAGMNFKDLAITMGIVPDNEHLLGLEGAGIIRRVSSTSYKVGDRVLVFENPGERVPGLAAKRKFLEEEFGIPATNIFHSRTTEFAAQLMAATNQEGVDVIINSLTGELLEES</sequence>
<accession>A0A8H4IKH8</accession>
<comment type="caution">
    <text evidence="2">Lacks conserved residue(s) required for the propagation of feature annotation.</text>
</comment>
<dbReference type="Gene3D" id="3.10.129.110">
    <property type="entry name" value="Polyketide synthase dehydratase"/>
    <property type="match status" value="1"/>
</dbReference>
<dbReference type="InterPro" id="IPR050444">
    <property type="entry name" value="Polyketide_Synthase"/>
</dbReference>
<dbReference type="PANTHER" id="PTHR45681">
    <property type="entry name" value="POLYKETIDE SYNTHASE 44-RELATED"/>
    <property type="match status" value="1"/>
</dbReference>
<reference evidence="4" key="1">
    <citation type="submission" date="2020-04" db="EMBL/GenBank/DDBJ databases">
        <title>Genome Assembly and Annotation of Botryosphaeria dothidea sdau 11-99, a Latent Pathogen of Apple Fruit Ring Rot in China.</title>
        <authorList>
            <person name="Yu C."/>
            <person name="Diao Y."/>
            <person name="Lu Q."/>
            <person name="Zhao J."/>
            <person name="Cui S."/>
            <person name="Peng C."/>
            <person name="He B."/>
            <person name="Liu H."/>
        </authorList>
    </citation>
    <scope>NUCLEOTIDE SEQUENCE [LARGE SCALE GENOMIC DNA]</scope>
    <source>
        <strain evidence="4">Sdau11-99</strain>
    </source>
</reference>
<dbReference type="InterPro" id="IPR049551">
    <property type="entry name" value="PKS_DH_C"/>
</dbReference>
<dbReference type="InterPro" id="IPR020843">
    <property type="entry name" value="ER"/>
</dbReference>